<evidence type="ECO:0000313" key="2">
    <source>
        <dbReference type="EMBL" id="CAI9725881.1"/>
    </source>
</evidence>
<evidence type="ECO:0000313" key="3">
    <source>
        <dbReference type="Proteomes" id="UP001162480"/>
    </source>
</evidence>
<keyword evidence="1" id="KW-0812">Transmembrane</keyword>
<organism evidence="2 3">
    <name type="scientific">Octopus vulgaris</name>
    <name type="common">Common octopus</name>
    <dbReference type="NCBI Taxonomy" id="6645"/>
    <lineage>
        <taxon>Eukaryota</taxon>
        <taxon>Metazoa</taxon>
        <taxon>Spiralia</taxon>
        <taxon>Lophotrochozoa</taxon>
        <taxon>Mollusca</taxon>
        <taxon>Cephalopoda</taxon>
        <taxon>Coleoidea</taxon>
        <taxon>Octopodiformes</taxon>
        <taxon>Octopoda</taxon>
        <taxon>Incirrata</taxon>
        <taxon>Octopodidae</taxon>
        <taxon>Octopus</taxon>
    </lineage>
</organism>
<reference evidence="2" key="1">
    <citation type="submission" date="2023-08" db="EMBL/GenBank/DDBJ databases">
        <authorList>
            <person name="Alioto T."/>
            <person name="Alioto T."/>
            <person name="Gomez Garrido J."/>
        </authorList>
    </citation>
    <scope>NUCLEOTIDE SEQUENCE</scope>
</reference>
<feature type="transmembrane region" description="Helical" evidence="1">
    <location>
        <begin position="91"/>
        <end position="115"/>
    </location>
</feature>
<keyword evidence="1" id="KW-0472">Membrane</keyword>
<dbReference type="AlphaFoldDB" id="A0AA36B0V8"/>
<dbReference type="Proteomes" id="UP001162480">
    <property type="component" value="Chromosome 7"/>
</dbReference>
<name>A0AA36B0V8_OCTVU</name>
<accession>A0AA36B0V8</accession>
<keyword evidence="3" id="KW-1185">Reference proteome</keyword>
<dbReference type="EMBL" id="OX597820">
    <property type="protein sequence ID" value="CAI9725881.1"/>
    <property type="molecule type" value="Genomic_DNA"/>
</dbReference>
<protein>
    <submittedName>
        <fullName evidence="2">Uncharacterized protein</fullName>
    </submittedName>
</protein>
<sequence length="124" mass="14266">MVPSHWLGKPVHHRVTHSQPSRLEQCEVKGFAQELLIFNSNVVLVWSVGGRWGWGRLQMNTKEFIGLSPFMLTLFTPPTHNTFLCFTSCLLLVYLISMFFFSPACIFFFLSLFLFSCAKGKEKN</sequence>
<proteinExistence type="predicted"/>
<evidence type="ECO:0000256" key="1">
    <source>
        <dbReference type="SAM" id="Phobius"/>
    </source>
</evidence>
<keyword evidence="1" id="KW-1133">Transmembrane helix</keyword>
<gene>
    <name evidence="2" type="ORF">OCTVUL_1B006692</name>
</gene>